<dbReference type="CDD" id="cd06225">
    <property type="entry name" value="HAMP"/>
    <property type="match status" value="1"/>
</dbReference>
<keyword evidence="2" id="KW-1003">Cell membrane</keyword>
<dbReference type="SUPFAM" id="SSF103190">
    <property type="entry name" value="Sensory domain-like"/>
    <property type="match status" value="1"/>
</dbReference>
<protein>
    <recommendedName>
        <fullName evidence="16">Methyl-accepting chemotaxis sensory transducer with Cache sensor</fullName>
    </recommendedName>
</protein>
<dbReference type="PANTHER" id="PTHR32089:SF112">
    <property type="entry name" value="LYSOZYME-LIKE PROTEIN-RELATED"/>
    <property type="match status" value="1"/>
</dbReference>
<dbReference type="AlphaFoldDB" id="A0A498RA37"/>
<feature type="transmembrane region" description="Helical" evidence="10">
    <location>
        <begin position="297"/>
        <end position="317"/>
    </location>
</feature>
<feature type="domain" description="HAMP" evidence="13">
    <location>
        <begin position="318"/>
        <end position="371"/>
    </location>
</feature>
<dbReference type="Gene3D" id="3.30.450.20">
    <property type="entry name" value="PAS domain"/>
    <property type="match status" value="1"/>
</dbReference>
<evidence type="ECO:0000256" key="5">
    <source>
        <dbReference type="ARBA" id="ARBA00022989"/>
    </source>
</evidence>
<gene>
    <name evidence="14" type="ORF">LUCI_3522</name>
</gene>
<organism evidence="14 15">
    <name type="scientific">Lucifera butyrica</name>
    <dbReference type="NCBI Taxonomy" id="1351585"/>
    <lineage>
        <taxon>Bacteria</taxon>
        <taxon>Bacillati</taxon>
        <taxon>Bacillota</taxon>
        <taxon>Negativicutes</taxon>
        <taxon>Veillonellales</taxon>
        <taxon>Veillonellaceae</taxon>
        <taxon>Lucifera</taxon>
    </lineage>
</organism>
<evidence type="ECO:0000313" key="15">
    <source>
        <dbReference type="Proteomes" id="UP000277811"/>
    </source>
</evidence>
<evidence type="ECO:0000313" key="14">
    <source>
        <dbReference type="EMBL" id="VBB08251.1"/>
    </source>
</evidence>
<dbReference type="RefSeq" id="WP_122629162.1">
    <property type="nucleotide sequence ID" value="NZ_UPPP01000085.1"/>
</dbReference>
<evidence type="ECO:0008006" key="16">
    <source>
        <dbReference type="Google" id="ProtNLM"/>
    </source>
</evidence>
<feature type="domain" description="Methyl-accepting transducer" evidence="11">
    <location>
        <begin position="390"/>
        <end position="626"/>
    </location>
</feature>
<dbReference type="GO" id="GO:0003824">
    <property type="term" value="F:catalytic activity"/>
    <property type="evidence" value="ECO:0007669"/>
    <property type="project" value="UniProtKB-ARBA"/>
</dbReference>
<dbReference type="EMBL" id="UPPP01000085">
    <property type="protein sequence ID" value="VBB08251.1"/>
    <property type="molecule type" value="Genomic_DNA"/>
</dbReference>
<evidence type="ECO:0000256" key="8">
    <source>
        <dbReference type="ARBA" id="ARBA00029447"/>
    </source>
</evidence>
<keyword evidence="7 9" id="KW-0807">Transducer</keyword>
<evidence type="ECO:0000256" key="2">
    <source>
        <dbReference type="ARBA" id="ARBA00022475"/>
    </source>
</evidence>
<keyword evidence="6 10" id="KW-0472">Membrane</keyword>
<keyword evidence="5 10" id="KW-1133">Transmembrane helix</keyword>
<keyword evidence="15" id="KW-1185">Reference proteome</keyword>
<evidence type="ECO:0000259" key="13">
    <source>
        <dbReference type="PROSITE" id="PS50885"/>
    </source>
</evidence>
<keyword evidence="3" id="KW-0145">Chemotaxis</keyword>
<dbReference type="InterPro" id="IPR006189">
    <property type="entry name" value="CHASE_dom"/>
</dbReference>
<proteinExistence type="inferred from homology"/>
<dbReference type="SMART" id="SM00283">
    <property type="entry name" value="MA"/>
    <property type="match status" value="1"/>
</dbReference>
<evidence type="ECO:0000256" key="6">
    <source>
        <dbReference type="ARBA" id="ARBA00023136"/>
    </source>
</evidence>
<dbReference type="GO" id="GO:0006935">
    <property type="term" value="P:chemotaxis"/>
    <property type="evidence" value="ECO:0007669"/>
    <property type="project" value="UniProtKB-KW"/>
</dbReference>
<name>A0A498RA37_9FIRM</name>
<dbReference type="CDD" id="cd12914">
    <property type="entry name" value="PDC1_DGC_like"/>
    <property type="match status" value="1"/>
</dbReference>
<dbReference type="GO" id="GO:0007165">
    <property type="term" value="P:signal transduction"/>
    <property type="evidence" value="ECO:0007669"/>
    <property type="project" value="UniProtKB-KW"/>
</dbReference>
<reference evidence="14 15" key="1">
    <citation type="submission" date="2018-06" db="EMBL/GenBank/DDBJ databases">
        <authorList>
            <person name="Strepis N."/>
        </authorList>
    </citation>
    <scope>NUCLEOTIDE SEQUENCE [LARGE SCALE GENOMIC DNA]</scope>
    <source>
        <strain evidence="14">LUCI</strain>
    </source>
</reference>
<comment type="subcellular location">
    <subcellularLocation>
        <location evidence="1">Cell membrane</location>
        <topology evidence="1">Multi-pass membrane protein</topology>
    </subcellularLocation>
</comment>
<dbReference type="OrthoDB" id="9810264at2"/>
<dbReference type="Gene3D" id="1.10.287.950">
    <property type="entry name" value="Methyl-accepting chemotaxis protein"/>
    <property type="match status" value="1"/>
</dbReference>
<dbReference type="PROSITE" id="PS50885">
    <property type="entry name" value="HAMP"/>
    <property type="match status" value="1"/>
</dbReference>
<dbReference type="SMART" id="SM00304">
    <property type="entry name" value="HAMP"/>
    <property type="match status" value="1"/>
</dbReference>
<evidence type="ECO:0000259" key="11">
    <source>
        <dbReference type="PROSITE" id="PS50111"/>
    </source>
</evidence>
<evidence type="ECO:0000259" key="12">
    <source>
        <dbReference type="PROSITE" id="PS50839"/>
    </source>
</evidence>
<dbReference type="InterPro" id="IPR003660">
    <property type="entry name" value="HAMP_dom"/>
</dbReference>
<dbReference type="CDD" id="cd11386">
    <property type="entry name" value="MCP_signal"/>
    <property type="match status" value="1"/>
</dbReference>
<dbReference type="Proteomes" id="UP000277811">
    <property type="component" value="Unassembled WGS sequence"/>
</dbReference>
<evidence type="ECO:0000256" key="3">
    <source>
        <dbReference type="ARBA" id="ARBA00022500"/>
    </source>
</evidence>
<dbReference type="InterPro" id="IPR004089">
    <property type="entry name" value="MCPsignal_dom"/>
</dbReference>
<dbReference type="Pfam" id="PF00015">
    <property type="entry name" value="MCPsignal"/>
    <property type="match status" value="1"/>
</dbReference>
<evidence type="ECO:0000256" key="10">
    <source>
        <dbReference type="SAM" id="Phobius"/>
    </source>
</evidence>
<dbReference type="GO" id="GO:0005886">
    <property type="term" value="C:plasma membrane"/>
    <property type="evidence" value="ECO:0007669"/>
    <property type="project" value="UniProtKB-SubCell"/>
</dbReference>
<keyword evidence="4 10" id="KW-0812">Transmembrane</keyword>
<evidence type="ECO:0000256" key="7">
    <source>
        <dbReference type="ARBA" id="ARBA00023224"/>
    </source>
</evidence>
<sequence>MRITSIRAKLLLLLLPFFIFTFAALSGLSYYLSSQALKESIGESGKAIGTDYANQIQANIQERLVHLQEVASMKRVRTGSDKNQIVEVLGEMKKRLSDFDVVFFIYPNGSAVLEDGHVENLSGRDYFKQVLSTRKPVVSNPLVSQATGKLSVMLAVPVLDNGQLTGVLGATYSLENLSSLIKNLKYMDTGYGFLVDNSGVVIAHPKNPELIGKLNLSVKKINPELKMKQTELDDRLISLFKAANANFKQVSGIYRMDTGNQFAVFTPLELAGNQHWVMAVTAPEAEVYKKASSLARILFFVSLVFIVIAILFIVILSKRFVKPIQIMRDECLLLTQGDFREREAKVLSHDEVGQLGKGFREMRGTLRELVKKVQTQAEQVASSSEELTASAHQSADAANQVAGSITEIAVGTEKQSASATQISAVAEQISGNTEQISTTANGVAEIAKETSREADHGRKAIEQAVDQMQKIEAGSTAVQAAITDLAKGSQEITEIVNLISTIAGQTNLLALNAAIEAARAGEHGRGFAVVAEEVRKLAEESDRAAQQIAALIERNQTNMDQAVAATQAGMAGVQAGMEVVNSAGATFKKIVDSVVQLSGQIEGISQSIHQMASGSRSLVSSILDIDKVSKESAAEAQTVSAATEEQSASMQEIAASSQSLAQLAGDLQQAVEKFRV</sequence>
<dbReference type="Pfam" id="PF02743">
    <property type="entry name" value="dCache_1"/>
    <property type="match status" value="1"/>
</dbReference>
<dbReference type="CDD" id="cd12912">
    <property type="entry name" value="PDC2_MCP_like"/>
    <property type="match status" value="1"/>
</dbReference>
<dbReference type="Pfam" id="PF00672">
    <property type="entry name" value="HAMP"/>
    <property type="match status" value="1"/>
</dbReference>
<comment type="similarity">
    <text evidence="8">Belongs to the methyl-accepting chemotaxis (MCP) protein family.</text>
</comment>
<dbReference type="PANTHER" id="PTHR32089">
    <property type="entry name" value="METHYL-ACCEPTING CHEMOTAXIS PROTEIN MCPB"/>
    <property type="match status" value="1"/>
</dbReference>
<dbReference type="Gene3D" id="1.10.8.500">
    <property type="entry name" value="HAMP domain in histidine kinase"/>
    <property type="match status" value="1"/>
</dbReference>
<dbReference type="PROSITE" id="PS50839">
    <property type="entry name" value="CHASE"/>
    <property type="match status" value="1"/>
</dbReference>
<feature type="domain" description="CHASE" evidence="12">
    <location>
        <begin position="101"/>
        <end position="184"/>
    </location>
</feature>
<evidence type="ECO:0000256" key="1">
    <source>
        <dbReference type="ARBA" id="ARBA00004651"/>
    </source>
</evidence>
<dbReference type="SUPFAM" id="SSF58104">
    <property type="entry name" value="Methyl-accepting chemotaxis protein (MCP) signaling domain"/>
    <property type="match status" value="1"/>
</dbReference>
<dbReference type="InterPro" id="IPR029151">
    <property type="entry name" value="Sensor-like_sf"/>
</dbReference>
<dbReference type="PROSITE" id="PS50111">
    <property type="entry name" value="CHEMOTAXIS_TRANSDUC_2"/>
    <property type="match status" value="1"/>
</dbReference>
<dbReference type="InterPro" id="IPR033479">
    <property type="entry name" value="dCache_1"/>
</dbReference>
<evidence type="ECO:0000256" key="9">
    <source>
        <dbReference type="PROSITE-ProRule" id="PRU00284"/>
    </source>
</evidence>
<accession>A0A498RA37</accession>
<evidence type="ECO:0000256" key="4">
    <source>
        <dbReference type="ARBA" id="ARBA00022692"/>
    </source>
</evidence>